<organism evidence="1 2">
    <name type="scientific">Lojkania enalia</name>
    <dbReference type="NCBI Taxonomy" id="147567"/>
    <lineage>
        <taxon>Eukaryota</taxon>
        <taxon>Fungi</taxon>
        <taxon>Dikarya</taxon>
        <taxon>Ascomycota</taxon>
        <taxon>Pezizomycotina</taxon>
        <taxon>Dothideomycetes</taxon>
        <taxon>Pleosporomycetidae</taxon>
        <taxon>Pleosporales</taxon>
        <taxon>Pleosporales incertae sedis</taxon>
        <taxon>Lojkania</taxon>
    </lineage>
</organism>
<protein>
    <submittedName>
        <fullName evidence="1">Uncharacterized protein</fullName>
    </submittedName>
</protein>
<name>A0A9P4N521_9PLEO</name>
<evidence type="ECO:0000313" key="1">
    <source>
        <dbReference type="EMBL" id="KAF2266457.1"/>
    </source>
</evidence>
<keyword evidence="2" id="KW-1185">Reference proteome</keyword>
<gene>
    <name evidence="1" type="ORF">CC78DRAFT_531580</name>
</gene>
<dbReference type="EMBL" id="ML986598">
    <property type="protein sequence ID" value="KAF2266457.1"/>
    <property type="molecule type" value="Genomic_DNA"/>
</dbReference>
<sequence>MLDMLLLEIMHYSHIRRSHATTYRRIQIFFVQCHIFRGFGVLVVQLCSSTIFAFHSLFMHCDLRLPYCSYPKIAL</sequence>
<accession>A0A9P4N521</accession>
<reference evidence="2" key="1">
    <citation type="journal article" date="2020" name="Stud. Mycol.">
        <title>101 Dothideomycetes genomes: A test case for predicting lifestyles and emergence of pathogens.</title>
        <authorList>
            <person name="Haridas S."/>
            <person name="Albert R."/>
            <person name="Binder M."/>
            <person name="Bloem J."/>
            <person name="LaButti K."/>
            <person name="Salamov A."/>
            <person name="Andreopoulos B."/>
            <person name="Baker S."/>
            <person name="Barry K."/>
            <person name="Bills G."/>
            <person name="Bluhm B."/>
            <person name="Cannon C."/>
            <person name="Castanera R."/>
            <person name="Culley D."/>
            <person name="Daum C."/>
            <person name="Ezra D."/>
            <person name="Gonzalez J."/>
            <person name="Henrissat B."/>
            <person name="Kuo A."/>
            <person name="Liang C."/>
            <person name="Lipzen A."/>
            <person name="Lutzoni F."/>
            <person name="Magnuson J."/>
            <person name="Mondo S."/>
            <person name="Nolan M."/>
            <person name="Ohm R."/>
            <person name="Pangilinan J."/>
            <person name="Park H.-J."/>
            <person name="Ramirez L."/>
            <person name="Alfaro M."/>
            <person name="Sun H."/>
            <person name="Tritt A."/>
            <person name="Yoshinaga Y."/>
            <person name="Zwiers L.-H."/>
            <person name="Turgeon B."/>
            <person name="Goodwin S."/>
            <person name="Spatafora J."/>
            <person name="Crous P."/>
            <person name="Grigoriev I."/>
        </authorList>
    </citation>
    <scope>NUCLEOTIDE SEQUENCE [LARGE SCALE GENOMIC DNA]</scope>
    <source>
        <strain evidence="2">CBS 304.66</strain>
    </source>
</reference>
<evidence type="ECO:0000313" key="2">
    <source>
        <dbReference type="Proteomes" id="UP000800093"/>
    </source>
</evidence>
<comment type="caution">
    <text evidence="1">The sequence shown here is derived from an EMBL/GenBank/DDBJ whole genome shotgun (WGS) entry which is preliminary data.</text>
</comment>
<dbReference type="AlphaFoldDB" id="A0A9P4N521"/>
<dbReference type="Proteomes" id="UP000800093">
    <property type="component" value="Unassembled WGS sequence"/>
</dbReference>
<proteinExistence type="predicted"/>